<evidence type="ECO:0000313" key="2">
    <source>
        <dbReference type="Proteomes" id="UP001164250"/>
    </source>
</evidence>
<keyword evidence="2" id="KW-1185">Reference proteome</keyword>
<dbReference type="EMBL" id="CM047898">
    <property type="protein sequence ID" value="KAJ0105015.1"/>
    <property type="molecule type" value="Genomic_DNA"/>
</dbReference>
<gene>
    <name evidence="1" type="ORF">Patl1_19172</name>
</gene>
<sequence>MTVIWFLVEVMEYNFVGLLCHISMSLILIIYIRIWLITSFYWDPLNILRITYFEARFRELIAHIFCSRFDFVLGNFLRIAYGQNPTLLILVCCN</sequence>
<comment type="caution">
    <text evidence="1">The sequence shown here is derived from an EMBL/GenBank/DDBJ whole genome shotgun (WGS) entry which is preliminary data.</text>
</comment>
<proteinExistence type="predicted"/>
<name>A0ACC1BZ82_9ROSI</name>
<protein>
    <submittedName>
        <fullName evidence="1">Uncharacterized protein</fullName>
    </submittedName>
</protein>
<reference evidence="2" key="1">
    <citation type="journal article" date="2023" name="G3 (Bethesda)">
        <title>Genome assembly and association tests identify interacting loci associated with vigor, precocity, and sex in interspecific pistachio rootstocks.</title>
        <authorList>
            <person name="Palmer W."/>
            <person name="Jacygrad E."/>
            <person name="Sagayaradj S."/>
            <person name="Cavanaugh K."/>
            <person name="Han R."/>
            <person name="Bertier L."/>
            <person name="Beede B."/>
            <person name="Kafkas S."/>
            <person name="Golino D."/>
            <person name="Preece J."/>
            <person name="Michelmore R."/>
        </authorList>
    </citation>
    <scope>NUCLEOTIDE SEQUENCE [LARGE SCALE GENOMIC DNA]</scope>
</reference>
<dbReference type="Proteomes" id="UP001164250">
    <property type="component" value="Chromosome 2"/>
</dbReference>
<evidence type="ECO:0000313" key="1">
    <source>
        <dbReference type="EMBL" id="KAJ0105015.1"/>
    </source>
</evidence>
<accession>A0ACC1BZ82</accession>
<organism evidence="1 2">
    <name type="scientific">Pistacia atlantica</name>
    <dbReference type="NCBI Taxonomy" id="434234"/>
    <lineage>
        <taxon>Eukaryota</taxon>
        <taxon>Viridiplantae</taxon>
        <taxon>Streptophyta</taxon>
        <taxon>Embryophyta</taxon>
        <taxon>Tracheophyta</taxon>
        <taxon>Spermatophyta</taxon>
        <taxon>Magnoliopsida</taxon>
        <taxon>eudicotyledons</taxon>
        <taxon>Gunneridae</taxon>
        <taxon>Pentapetalae</taxon>
        <taxon>rosids</taxon>
        <taxon>malvids</taxon>
        <taxon>Sapindales</taxon>
        <taxon>Anacardiaceae</taxon>
        <taxon>Pistacia</taxon>
    </lineage>
</organism>